<dbReference type="GO" id="GO:0035435">
    <property type="term" value="P:phosphate ion transmembrane transport"/>
    <property type="evidence" value="ECO:0007669"/>
    <property type="project" value="InterPro"/>
</dbReference>
<gene>
    <name evidence="11" type="primary">pstA</name>
    <name evidence="11" type="ORF">IAB19_07540</name>
</gene>
<dbReference type="InterPro" id="IPR035906">
    <property type="entry name" value="MetI-like_sf"/>
</dbReference>
<evidence type="ECO:0000256" key="5">
    <source>
        <dbReference type="ARBA" id="ARBA00022475"/>
    </source>
</evidence>
<dbReference type="NCBIfam" id="TIGR00974">
    <property type="entry name" value="3a0107s02c"/>
    <property type="match status" value="1"/>
</dbReference>
<protein>
    <recommendedName>
        <fullName evidence="3 9">Phosphate transport system permease protein PstA</fullName>
    </recommendedName>
</protein>
<feature type="domain" description="ABC transmembrane type-1" evidence="10">
    <location>
        <begin position="77"/>
        <end position="282"/>
    </location>
</feature>
<keyword evidence="5 9" id="KW-1003">Cell membrane</keyword>
<dbReference type="InterPro" id="IPR000515">
    <property type="entry name" value="MetI-like"/>
</dbReference>
<keyword evidence="8 9" id="KW-0472">Membrane</keyword>
<keyword evidence="6 9" id="KW-0812">Transmembrane</keyword>
<keyword evidence="7 9" id="KW-1133">Transmembrane helix</keyword>
<dbReference type="Gene3D" id="1.10.3720.10">
    <property type="entry name" value="MetI-like"/>
    <property type="match status" value="1"/>
</dbReference>
<dbReference type="SUPFAM" id="SSF161098">
    <property type="entry name" value="MetI-like"/>
    <property type="match status" value="1"/>
</dbReference>
<dbReference type="InterPro" id="IPR005672">
    <property type="entry name" value="Phosphate_PstA"/>
</dbReference>
<evidence type="ECO:0000256" key="6">
    <source>
        <dbReference type="ARBA" id="ARBA00022692"/>
    </source>
</evidence>
<evidence type="ECO:0000256" key="9">
    <source>
        <dbReference type="RuleBase" id="RU363043"/>
    </source>
</evidence>
<evidence type="ECO:0000313" key="12">
    <source>
        <dbReference type="Proteomes" id="UP000823631"/>
    </source>
</evidence>
<dbReference type="PROSITE" id="PS50928">
    <property type="entry name" value="ABC_TM1"/>
    <property type="match status" value="1"/>
</dbReference>
<dbReference type="Pfam" id="PF00528">
    <property type="entry name" value="BPD_transp_1"/>
    <property type="match status" value="1"/>
</dbReference>
<feature type="transmembrane region" description="Helical" evidence="9">
    <location>
        <begin position="114"/>
        <end position="138"/>
    </location>
</feature>
<organism evidence="11 12">
    <name type="scientific">Candidatus Avisuccinivibrio stercorigallinarum</name>
    <dbReference type="NCBI Taxonomy" id="2840704"/>
    <lineage>
        <taxon>Bacteria</taxon>
        <taxon>Pseudomonadati</taxon>
        <taxon>Pseudomonadota</taxon>
        <taxon>Gammaproteobacteria</taxon>
        <taxon>Aeromonadales</taxon>
        <taxon>Succinivibrionaceae</taxon>
        <taxon>Succinivibrionaceae incertae sedis</taxon>
        <taxon>Candidatus Avisuccinivibrio</taxon>
    </lineage>
</organism>
<sequence>MTDIVKSDAIPDKIPASRALHTNLLKGCMLVCVSLTIALVGFLILYILIRAIPNFSWEILTTKPSYLKGTIGVLPDILNTIYLVATAIVIVLPLGVGAAIYLTEYAKSPKLVKVIEYAVETLAGIPSIIYGLVGMLFFCQFLGLQTSLLAGSLTLVIMSIPVIIRTTQESLKTVPNGYREGAFGLGSARWHMIRTVVLPCCIDGIVTGCILAAGRMLGESAALLFTAGFAHALHGYIDGITSSGATLTVALYVYAKEQGEFEVAFVIAAILLILCFITNYLAQAFGRHMQKVK</sequence>
<comment type="similarity">
    <text evidence="2 9">Belongs to the binding-protein-dependent transport system permease family. CysTW subfamily.</text>
</comment>
<keyword evidence="4" id="KW-0813">Transport</keyword>
<accession>A0A9D9GT64</accession>
<dbReference type="EMBL" id="JADINH010000159">
    <property type="protein sequence ID" value="MBO8416213.1"/>
    <property type="molecule type" value="Genomic_DNA"/>
</dbReference>
<comment type="subcellular location">
    <subcellularLocation>
        <location evidence="9">Cell inner membrane</location>
        <topology evidence="9">Multi-pass membrane protein</topology>
    </subcellularLocation>
    <subcellularLocation>
        <location evidence="1">Cell membrane</location>
        <topology evidence="1">Multi-pass membrane protein</topology>
    </subcellularLocation>
</comment>
<proteinExistence type="inferred from homology"/>
<dbReference type="GO" id="GO:0005886">
    <property type="term" value="C:plasma membrane"/>
    <property type="evidence" value="ECO:0007669"/>
    <property type="project" value="UniProtKB-SubCell"/>
</dbReference>
<dbReference type="AlphaFoldDB" id="A0A9D9GT64"/>
<evidence type="ECO:0000259" key="10">
    <source>
        <dbReference type="PROSITE" id="PS50928"/>
    </source>
</evidence>
<evidence type="ECO:0000256" key="4">
    <source>
        <dbReference type="ARBA" id="ARBA00022448"/>
    </source>
</evidence>
<dbReference type="PANTHER" id="PTHR43470">
    <property type="entry name" value="PHOSPHATE TRANSPORT SYSTEM PERMEASE PROTEIN PSTA-RELATED"/>
    <property type="match status" value="1"/>
</dbReference>
<feature type="transmembrane region" description="Helical" evidence="9">
    <location>
        <begin position="263"/>
        <end position="282"/>
    </location>
</feature>
<dbReference type="CDD" id="cd06261">
    <property type="entry name" value="TM_PBP2"/>
    <property type="match status" value="1"/>
</dbReference>
<evidence type="ECO:0000256" key="7">
    <source>
        <dbReference type="ARBA" id="ARBA00022989"/>
    </source>
</evidence>
<feature type="transmembrane region" description="Helical" evidence="9">
    <location>
        <begin position="81"/>
        <end position="102"/>
    </location>
</feature>
<evidence type="ECO:0000256" key="1">
    <source>
        <dbReference type="ARBA" id="ARBA00004651"/>
    </source>
</evidence>
<evidence type="ECO:0000256" key="3">
    <source>
        <dbReference type="ARBA" id="ARBA00016864"/>
    </source>
</evidence>
<comment type="caution">
    <text evidence="11">The sequence shown here is derived from an EMBL/GenBank/DDBJ whole genome shotgun (WGS) entry which is preliminary data.</text>
</comment>
<feature type="transmembrane region" description="Helical" evidence="9">
    <location>
        <begin position="196"/>
        <end position="217"/>
    </location>
</feature>
<feature type="transmembrane region" description="Helical" evidence="9">
    <location>
        <begin position="144"/>
        <end position="164"/>
    </location>
</feature>
<feature type="transmembrane region" description="Helical" evidence="9">
    <location>
        <begin position="28"/>
        <end position="49"/>
    </location>
</feature>
<reference evidence="11" key="2">
    <citation type="journal article" date="2021" name="PeerJ">
        <title>Extensive microbial diversity within the chicken gut microbiome revealed by metagenomics and culture.</title>
        <authorList>
            <person name="Gilroy R."/>
            <person name="Ravi A."/>
            <person name="Getino M."/>
            <person name="Pursley I."/>
            <person name="Horton D.L."/>
            <person name="Alikhan N.F."/>
            <person name="Baker D."/>
            <person name="Gharbi K."/>
            <person name="Hall N."/>
            <person name="Watson M."/>
            <person name="Adriaenssens E.M."/>
            <person name="Foster-Nyarko E."/>
            <person name="Jarju S."/>
            <person name="Secka A."/>
            <person name="Antonio M."/>
            <person name="Oren A."/>
            <person name="Chaudhuri R.R."/>
            <person name="La Ragione R."/>
            <person name="Hildebrand F."/>
            <person name="Pallen M.J."/>
        </authorList>
    </citation>
    <scope>NUCLEOTIDE SEQUENCE</scope>
    <source>
        <strain evidence="11">17213</strain>
    </source>
</reference>
<evidence type="ECO:0000256" key="8">
    <source>
        <dbReference type="ARBA" id="ARBA00023136"/>
    </source>
</evidence>
<name>A0A9D9GT64_9GAMM</name>
<dbReference type="GO" id="GO:0005315">
    <property type="term" value="F:phosphate transmembrane transporter activity"/>
    <property type="evidence" value="ECO:0007669"/>
    <property type="project" value="InterPro"/>
</dbReference>
<evidence type="ECO:0000256" key="2">
    <source>
        <dbReference type="ARBA" id="ARBA00007069"/>
    </source>
</evidence>
<evidence type="ECO:0000313" key="11">
    <source>
        <dbReference type="EMBL" id="MBO8416213.1"/>
    </source>
</evidence>
<dbReference type="PANTHER" id="PTHR43470:SF3">
    <property type="entry name" value="PHOSPHATE TRANSPORT SYSTEM PERMEASE PROTEIN PSTA-RELATED"/>
    <property type="match status" value="1"/>
</dbReference>
<dbReference type="Proteomes" id="UP000823631">
    <property type="component" value="Unassembled WGS sequence"/>
</dbReference>
<reference evidence="11" key="1">
    <citation type="submission" date="2020-10" db="EMBL/GenBank/DDBJ databases">
        <authorList>
            <person name="Gilroy R."/>
        </authorList>
    </citation>
    <scope>NUCLEOTIDE SEQUENCE</scope>
    <source>
        <strain evidence="11">17213</strain>
    </source>
</reference>